<sequence length="156" mass="16952">MYGHDGGDDTPGWERPGRFARVLAGTKAASRPRGRAGVAPPGWPRQVRPPGVPGWERTAVAWLWDLCPPGYRSHDVLRRHPLILTRMALQHVGAALAAARHGYGTARSDLATTVPATVLEQTLRLYALEGARAAATERAVRLVGEALAGERWEPRL</sequence>
<proteinExistence type="predicted"/>
<gene>
    <name evidence="2" type="ORF">EHYA_09974</name>
</gene>
<dbReference type="AlphaFoldDB" id="A0A401Z5S7"/>
<evidence type="ECO:0000313" key="2">
    <source>
        <dbReference type="EMBL" id="GCE02197.1"/>
    </source>
</evidence>
<organism evidence="2 3">
    <name type="scientific">Embleya hyalina</name>
    <dbReference type="NCBI Taxonomy" id="516124"/>
    <lineage>
        <taxon>Bacteria</taxon>
        <taxon>Bacillati</taxon>
        <taxon>Actinomycetota</taxon>
        <taxon>Actinomycetes</taxon>
        <taxon>Kitasatosporales</taxon>
        <taxon>Streptomycetaceae</taxon>
        <taxon>Embleya</taxon>
    </lineage>
</organism>
<feature type="region of interest" description="Disordered" evidence="1">
    <location>
        <begin position="25"/>
        <end position="50"/>
    </location>
</feature>
<dbReference type="Proteomes" id="UP000286931">
    <property type="component" value="Unassembled WGS sequence"/>
</dbReference>
<accession>A0A401Z5S7</accession>
<dbReference type="EMBL" id="BIFH01000059">
    <property type="protein sequence ID" value="GCE02197.1"/>
    <property type="molecule type" value="Genomic_DNA"/>
</dbReference>
<keyword evidence="3" id="KW-1185">Reference proteome</keyword>
<protein>
    <submittedName>
        <fullName evidence="2">Uncharacterized protein</fullName>
    </submittedName>
</protein>
<comment type="caution">
    <text evidence="2">The sequence shown here is derived from an EMBL/GenBank/DDBJ whole genome shotgun (WGS) entry which is preliminary data.</text>
</comment>
<evidence type="ECO:0000256" key="1">
    <source>
        <dbReference type="SAM" id="MobiDB-lite"/>
    </source>
</evidence>
<reference evidence="2 3" key="1">
    <citation type="submission" date="2018-12" db="EMBL/GenBank/DDBJ databases">
        <title>Draft genome sequence of Embleya hyalina NBRC 13850T.</title>
        <authorList>
            <person name="Komaki H."/>
            <person name="Hosoyama A."/>
            <person name="Kimura A."/>
            <person name="Ichikawa N."/>
            <person name="Tamura T."/>
        </authorList>
    </citation>
    <scope>NUCLEOTIDE SEQUENCE [LARGE SCALE GENOMIC DNA]</scope>
    <source>
        <strain evidence="2 3">NBRC 13850</strain>
    </source>
</reference>
<evidence type="ECO:0000313" key="3">
    <source>
        <dbReference type="Proteomes" id="UP000286931"/>
    </source>
</evidence>
<name>A0A401Z5S7_9ACTN</name>